<dbReference type="InterPro" id="IPR006439">
    <property type="entry name" value="HAD-SF_hydro_IA"/>
</dbReference>
<dbReference type="GO" id="GO:0016787">
    <property type="term" value="F:hydrolase activity"/>
    <property type="evidence" value="ECO:0007669"/>
    <property type="project" value="UniProtKB-KW"/>
</dbReference>
<dbReference type="Pfam" id="PF18407">
    <property type="entry name" value="GNAT_like"/>
    <property type="match status" value="1"/>
</dbReference>
<dbReference type="Proteomes" id="UP001595823">
    <property type="component" value="Unassembled WGS sequence"/>
</dbReference>
<dbReference type="SUPFAM" id="SSF56784">
    <property type="entry name" value="HAD-like"/>
    <property type="match status" value="1"/>
</dbReference>
<gene>
    <name evidence="2" type="ORF">ACFPET_17310</name>
</gene>
<dbReference type="InterPro" id="IPR036412">
    <property type="entry name" value="HAD-like_sf"/>
</dbReference>
<dbReference type="PANTHER" id="PTHR19288">
    <property type="entry name" value="4-NITROPHENYLPHOSPHATASE-RELATED"/>
    <property type="match status" value="1"/>
</dbReference>
<reference evidence="3" key="1">
    <citation type="journal article" date="2019" name="Int. J. Syst. Evol. Microbiol.">
        <title>The Global Catalogue of Microorganisms (GCM) 10K type strain sequencing project: providing services to taxonomists for standard genome sequencing and annotation.</title>
        <authorList>
            <consortium name="The Broad Institute Genomics Platform"/>
            <consortium name="The Broad Institute Genome Sequencing Center for Infectious Disease"/>
            <person name="Wu L."/>
            <person name="Ma J."/>
        </authorList>
    </citation>
    <scope>NUCLEOTIDE SEQUENCE [LARGE SCALE GENOMIC DNA]</scope>
    <source>
        <strain evidence="3">IBRC-M 10908</strain>
    </source>
</reference>
<evidence type="ECO:0000313" key="3">
    <source>
        <dbReference type="Proteomes" id="UP001595823"/>
    </source>
</evidence>
<evidence type="ECO:0000259" key="1">
    <source>
        <dbReference type="Pfam" id="PF18407"/>
    </source>
</evidence>
<dbReference type="InterPro" id="IPR041065">
    <property type="entry name" value="GNAT-like"/>
</dbReference>
<dbReference type="InterPro" id="IPR023214">
    <property type="entry name" value="HAD_sf"/>
</dbReference>
<protein>
    <submittedName>
        <fullName evidence="2">HAD-IIA family hydrolase</fullName>
    </submittedName>
</protein>
<comment type="caution">
    <text evidence="2">The sequence shown here is derived from an EMBL/GenBank/DDBJ whole genome shotgun (WGS) entry which is preliminary data.</text>
</comment>
<proteinExistence type="predicted"/>
<dbReference type="NCBIfam" id="TIGR01460">
    <property type="entry name" value="HAD-SF-IIA"/>
    <property type="match status" value="1"/>
</dbReference>
<dbReference type="EMBL" id="JBHSDK010000026">
    <property type="protein sequence ID" value="MFC4336964.1"/>
    <property type="molecule type" value="Genomic_DNA"/>
</dbReference>
<dbReference type="Pfam" id="PF13242">
    <property type="entry name" value="Hydrolase_like"/>
    <property type="match status" value="1"/>
</dbReference>
<accession>A0ABV8U2I2</accession>
<feature type="domain" description="GCN5-related N-acetyltransferase-like" evidence="1">
    <location>
        <begin position="283"/>
        <end position="340"/>
    </location>
</feature>
<keyword evidence="2" id="KW-0378">Hydrolase</keyword>
<dbReference type="NCBIfam" id="TIGR01549">
    <property type="entry name" value="HAD-SF-IA-v1"/>
    <property type="match status" value="1"/>
</dbReference>
<dbReference type="Gene3D" id="3.40.50.1000">
    <property type="entry name" value="HAD superfamily/HAD-like"/>
    <property type="match status" value="2"/>
</dbReference>
<keyword evidence="3" id="KW-1185">Reference proteome</keyword>
<dbReference type="InterPro" id="IPR006357">
    <property type="entry name" value="HAD-SF_hydro_IIA"/>
</dbReference>
<dbReference type="RefSeq" id="WP_380623432.1">
    <property type="nucleotide sequence ID" value="NZ_JBHSDK010000026.1"/>
</dbReference>
<name>A0ABV8U2I2_9ACTN</name>
<sequence length="342" mass="35464">MTLRSSAEPLDRAYGLAMFDLDGVVYLLSNPVPGVPEAIGRAEAAGCQSIFVTNNASRLTSTVADSLRSMGIDCRDDQVVSSAQAAARAIADHCGEGAATFMTGSPAFRAALENEGLAIVDDPREAVAVAQGFFPTMQLKDLASATLAARRGAYWVVANLDATLPTPDGPMPGMGAYVKVVETALGRGPDVVAGKPRPTIFRAALERVPDARPLMVGDRPDSDIEGANALGIDSLLVFSGVVKPASALRLPPERRPTYLGWTAAELNNPQPEVTVEEPGAAHCEEWSVKLVSGTLTLSGKGDELSAWRALCAAAWSAVDAGAEFSDGLAAVGAEAESALTTA</sequence>
<dbReference type="Pfam" id="PF13344">
    <property type="entry name" value="Hydrolase_6"/>
    <property type="match status" value="1"/>
</dbReference>
<evidence type="ECO:0000313" key="2">
    <source>
        <dbReference type="EMBL" id="MFC4336964.1"/>
    </source>
</evidence>
<dbReference type="PANTHER" id="PTHR19288:SF95">
    <property type="entry name" value="D-GLYCEROL 3-PHOSPHATE PHOSPHATASE"/>
    <property type="match status" value="1"/>
</dbReference>
<organism evidence="2 3">
    <name type="scientific">Salininema proteolyticum</name>
    <dbReference type="NCBI Taxonomy" id="1607685"/>
    <lineage>
        <taxon>Bacteria</taxon>
        <taxon>Bacillati</taxon>
        <taxon>Actinomycetota</taxon>
        <taxon>Actinomycetes</taxon>
        <taxon>Glycomycetales</taxon>
        <taxon>Glycomycetaceae</taxon>
        <taxon>Salininema</taxon>
    </lineage>
</organism>